<gene>
    <name evidence="1" type="ORF">Q31a_16130</name>
</gene>
<proteinExistence type="predicted"/>
<evidence type="ECO:0000313" key="2">
    <source>
        <dbReference type="Proteomes" id="UP000318017"/>
    </source>
</evidence>
<protein>
    <submittedName>
        <fullName evidence="1">Uncharacterized protein</fullName>
    </submittedName>
</protein>
<keyword evidence="2" id="KW-1185">Reference proteome</keyword>
<sequence length="65" mass="7210">MDSFFEGRCRRKGLSKSSSMLILVDRYPMGVEESQARLNWTDFVAADDALAGGPAENLTRGHFSN</sequence>
<dbReference type="KEGG" id="ahel:Q31a_16130"/>
<name>A0A518G416_9BACT</name>
<dbReference type="EMBL" id="CP036298">
    <property type="protein sequence ID" value="QDV23315.1"/>
    <property type="molecule type" value="Genomic_DNA"/>
</dbReference>
<evidence type="ECO:0000313" key="1">
    <source>
        <dbReference type="EMBL" id="QDV23315.1"/>
    </source>
</evidence>
<dbReference type="Proteomes" id="UP000318017">
    <property type="component" value="Chromosome"/>
</dbReference>
<dbReference type="AlphaFoldDB" id="A0A518G416"/>
<organism evidence="1 2">
    <name type="scientific">Aureliella helgolandensis</name>
    <dbReference type="NCBI Taxonomy" id="2527968"/>
    <lineage>
        <taxon>Bacteria</taxon>
        <taxon>Pseudomonadati</taxon>
        <taxon>Planctomycetota</taxon>
        <taxon>Planctomycetia</taxon>
        <taxon>Pirellulales</taxon>
        <taxon>Pirellulaceae</taxon>
        <taxon>Aureliella</taxon>
    </lineage>
</organism>
<accession>A0A518G416</accession>
<reference evidence="1 2" key="1">
    <citation type="submission" date="2019-02" db="EMBL/GenBank/DDBJ databases">
        <title>Deep-cultivation of Planctomycetes and their phenomic and genomic characterization uncovers novel biology.</title>
        <authorList>
            <person name="Wiegand S."/>
            <person name="Jogler M."/>
            <person name="Boedeker C."/>
            <person name="Pinto D."/>
            <person name="Vollmers J."/>
            <person name="Rivas-Marin E."/>
            <person name="Kohn T."/>
            <person name="Peeters S.H."/>
            <person name="Heuer A."/>
            <person name="Rast P."/>
            <person name="Oberbeckmann S."/>
            <person name="Bunk B."/>
            <person name="Jeske O."/>
            <person name="Meyerdierks A."/>
            <person name="Storesund J.E."/>
            <person name="Kallscheuer N."/>
            <person name="Luecker S."/>
            <person name="Lage O.M."/>
            <person name="Pohl T."/>
            <person name="Merkel B.J."/>
            <person name="Hornburger P."/>
            <person name="Mueller R.-W."/>
            <person name="Bruemmer F."/>
            <person name="Labrenz M."/>
            <person name="Spormann A.M."/>
            <person name="Op den Camp H."/>
            <person name="Overmann J."/>
            <person name="Amann R."/>
            <person name="Jetten M.S.M."/>
            <person name="Mascher T."/>
            <person name="Medema M.H."/>
            <person name="Devos D.P."/>
            <person name="Kaster A.-K."/>
            <person name="Ovreas L."/>
            <person name="Rohde M."/>
            <person name="Galperin M.Y."/>
            <person name="Jogler C."/>
        </authorList>
    </citation>
    <scope>NUCLEOTIDE SEQUENCE [LARGE SCALE GENOMIC DNA]</scope>
    <source>
        <strain evidence="1 2">Q31a</strain>
    </source>
</reference>